<feature type="chain" id="PRO_5002713201" description="Fibrinogen C-terminal domain-containing protein" evidence="1">
    <location>
        <begin position="25"/>
        <end position="419"/>
    </location>
</feature>
<gene>
    <name evidence="2" type="ORF">NEMVEDRAFT_v1g248251</name>
</gene>
<organism evidence="2 3">
    <name type="scientific">Nematostella vectensis</name>
    <name type="common">Starlet sea anemone</name>
    <dbReference type="NCBI Taxonomy" id="45351"/>
    <lineage>
        <taxon>Eukaryota</taxon>
        <taxon>Metazoa</taxon>
        <taxon>Cnidaria</taxon>
        <taxon>Anthozoa</taxon>
        <taxon>Hexacorallia</taxon>
        <taxon>Actiniaria</taxon>
        <taxon>Edwardsiidae</taxon>
        <taxon>Nematostella</taxon>
    </lineage>
</organism>
<evidence type="ECO:0000313" key="2">
    <source>
        <dbReference type="EMBL" id="EDO30792.1"/>
    </source>
</evidence>
<dbReference type="InParanoid" id="A7SZR2"/>
<evidence type="ECO:0008006" key="4">
    <source>
        <dbReference type="Google" id="ProtNLM"/>
    </source>
</evidence>
<protein>
    <recommendedName>
        <fullName evidence="4">Fibrinogen C-terminal domain-containing protein</fullName>
    </recommendedName>
</protein>
<proteinExistence type="predicted"/>
<dbReference type="Proteomes" id="UP000001593">
    <property type="component" value="Unassembled WGS sequence"/>
</dbReference>
<dbReference type="PhylomeDB" id="A7SZR2"/>
<sequence length="419" mass="46006">MAMTAARHVTVGASTLALLFVVEGCAVVWLVVAVAEDCTAVGDTDTYTDDEASPLDVVGEAWGELGVEVREEASRFRSFSGYKKIDLAITSKDSPIYKRSAMHDLSIKCHSFVTKLCVIYCLIAKIDSSLQTVARATECIPKSSEVFFIEKQGLVFRKPGTVISQGFYSTEENCLIACFLNTVCMALNIALLKVTEGLMCELLNYGSSDFNDYLKPNGTFRTGFVQSTCYPSNPCEMMCSPSPCDRSVPVCHSPGVALPKCGCVLFDFENGTLNGWTLTGTAFNNQPTYGDNPTARRRGQPSNHFGYWWIGTFENRPGPSYLPGKIQGDRPQGSRLSFMLGGGCNLVKERVELIVDGHVVMKTQPSKCSETMSKHYLGVAQYRGKQAQIRIVDHSSGGWGHINFDHLLDEDLCKESNYS</sequence>
<name>A7SZR2_NEMVE</name>
<accession>A7SZR2</accession>
<evidence type="ECO:0000313" key="3">
    <source>
        <dbReference type="Proteomes" id="UP000001593"/>
    </source>
</evidence>
<dbReference type="EMBL" id="DS469978">
    <property type="protein sequence ID" value="EDO30792.1"/>
    <property type="molecule type" value="Genomic_DNA"/>
</dbReference>
<feature type="signal peptide" evidence="1">
    <location>
        <begin position="1"/>
        <end position="24"/>
    </location>
</feature>
<dbReference type="HOGENOM" id="CLU_656044_0_0_1"/>
<keyword evidence="1" id="KW-0732">Signal</keyword>
<keyword evidence="3" id="KW-1185">Reference proteome</keyword>
<reference evidence="2 3" key="1">
    <citation type="journal article" date="2007" name="Science">
        <title>Sea anemone genome reveals ancestral eumetazoan gene repertoire and genomic organization.</title>
        <authorList>
            <person name="Putnam N.H."/>
            <person name="Srivastava M."/>
            <person name="Hellsten U."/>
            <person name="Dirks B."/>
            <person name="Chapman J."/>
            <person name="Salamov A."/>
            <person name="Terry A."/>
            <person name="Shapiro H."/>
            <person name="Lindquist E."/>
            <person name="Kapitonov V.V."/>
            <person name="Jurka J."/>
            <person name="Genikhovich G."/>
            <person name="Grigoriev I.V."/>
            <person name="Lucas S.M."/>
            <person name="Steele R.E."/>
            <person name="Finnerty J.R."/>
            <person name="Technau U."/>
            <person name="Martindale M.Q."/>
            <person name="Rokhsar D.S."/>
        </authorList>
    </citation>
    <scope>NUCLEOTIDE SEQUENCE [LARGE SCALE GENOMIC DNA]</scope>
    <source>
        <strain evidence="3">CH2 X CH6</strain>
    </source>
</reference>
<evidence type="ECO:0000256" key="1">
    <source>
        <dbReference type="SAM" id="SignalP"/>
    </source>
</evidence>
<dbReference type="AlphaFoldDB" id="A7SZR2"/>